<dbReference type="Proteomes" id="UP001500133">
    <property type="component" value="Unassembled WGS sequence"/>
</dbReference>
<evidence type="ECO:0000256" key="6">
    <source>
        <dbReference type="ARBA" id="ARBA00023125"/>
    </source>
</evidence>
<organism evidence="11 12">
    <name type="scientific">Halomonas cibimaris</name>
    <dbReference type="NCBI Taxonomy" id="657012"/>
    <lineage>
        <taxon>Bacteria</taxon>
        <taxon>Pseudomonadati</taxon>
        <taxon>Pseudomonadota</taxon>
        <taxon>Gammaproteobacteria</taxon>
        <taxon>Oceanospirillales</taxon>
        <taxon>Halomonadaceae</taxon>
        <taxon>Halomonas</taxon>
    </lineage>
</organism>
<evidence type="ECO:0000256" key="5">
    <source>
        <dbReference type="ARBA" id="ARBA00022833"/>
    </source>
</evidence>
<evidence type="ECO:0000259" key="8">
    <source>
        <dbReference type="Pfam" id="PF01385"/>
    </source>
</evidence>
<dbReference type="NCBIfam" id="NF040570">
    <property type="entry name" value="guided_TnpB"/>
    <property type="match status" value="1"/>
</dbReference>
<dbReference type="InterPro" id="IPR021027">
    <property type="entry name" value="Transposase_put_HTH"/>
</dbReference>
<dbReference type="InterPro" id="IPR001959">
    <property type="entry name" value="Transposase"/>
</dbReference>
<evidence type="ECO:0000259" key="9">
    <source>
        <dbReference type="Pfam" id="PF07282"/>
    </source>
</evidence>
<evidence type="ECO:0000256" key="3">
    <source>
        <dbReference type="ARBA" id="ARBA00022578"/>
    </source>
</evidence>
<dbReference type="Pfam" id="PF01385">
    <property type="entry name" value="OrfB_IS605"/>
    <property type="match status" value="1"/>
</dbReference>
<feature type="domain" description="Transposase putative helix-turn-helix" evidence="10">
    <location>
        <begin position="1"/>
        <end position="28"/>
    </location>
</feature>
<dbReference type="PANTHER" id="PTHR30405:SF25">
    <property type="entry name" value="RNA-GUIDED DNA ENDONUCLEASE INSQ-RELATED"/>
    <property type="match status" value="1"/>
</dbReference>
<keyword evidence="6" id="KW-0238">DNA-binding</keyword>
<accession>A0ABP7LB05</accession>
<dbReference type="Pfam" id="PF12323">
    <property type="entry name" value="HTH_OrfB_IS605"/>
    <property type="match status" value="1"/>
</dbReference>
<comment type="similarity">
    <text evidence="2">In the N-terminal section; belongs to the transposase 2 family.</text>
</comment>
<keyword evidence="11" id="KW-0255">Endonuclease</keyword>
<keyword evidence="11" id="KW-0378">Hydrolase</keyword>
<protein>
    <submittedName>
        <fullName evidence="11">RNA-guided endonuclease TnpB family protein</fullName>
    </submittedName>
</protein>
<feature type="domain" description="Probable transposase IS891/IS1136/IS1341" evidence="8">
    <location>
        <begin position="152"/>
        <end position="258"/>
    </location>
</feature>
<evidence type="ECO:0000256" key="1">
    <source>
        <dbReference type="ARBA" id="ARBA00008761"/>
    </source>
</evidence>
<keyword evidence="7" id="KW-0233">DNA recombination</keyword>
<evidence type="ECO:0000256" key="7">
    <source>
        <dbReference type="ARBA" id="ARBA00023172"/>
    </source>
</evidence>
<dbReference type="PANTHER" id="PTHR30405">
    <property type="entry name" value="TRANSPOSASE"/>
    <property type="match status" value="1"/>
</dbReference>
<dbReference type="InterPro" id="IPR010095">
    <property type="entry name" value="Cas12f1-like_TNB"/>
</dbReference>
<sequence length="441" mass="49609">MLAQSFGCVRFVWNNTLAYRTEAYQQRGETLTHSAAEKRLVALKAEYPWLRDVSSVILQQALRDQKAAFDNFFNTKLKARYPRFKAKDGRQSIRLTKAAFRYRDGEITIAKTKAPLPIRWSRPLPGAPSSVTLSRDRAGRYFISCLCEFTPEPLPFSPNTVGIDLGLTDLFITSQGQKSGNPRYLKRYAAKLAYLQRRLSKKQRGSNNRHKMRRKVARLHAKIADCRRDAMHKATRTLVNENQVICVETLNITGMLKNRTLARAISDAGWGEFLRQLAYKADWAGRQLIQVSRWLPSSKTCHHCGHKIKKLPLSQRHWHCDGCGQAIDRDINAARNIETAGRAEVACGATGSGLWPDRHGLVKARGSRKVLGVTREPSPKAHSAAGGEYQRYAAAEQQKPVHGVEVLRLGIVAGKTLSVRLNFVKKCCFRLPLGQVVIVIK</sequence>
<comment type="similarity">
    <text evidence="1">In the C-terminal section; belongs to the transposase 35 family.</text>
</comment>
<reference evidence="12" key="1">
    <citation type="journal article" date="2019" name="Int. J. Syst. Evol. Microbiol.">
        <title>The Global Catalogue of Microorganisms (GCM) 10K type strain sequencing project: providing services to taxonomists for standard genome sequencing and annotation.</title>
        <authorList>
            <consortium name="The Broad Institute Genomics Platform"/>
            <consortium name="The Broad Institute Genome Sequencing Center for Infectious Disease"/>
            <person name="Wu L."/>
            <person name="Ma J."/>
        </authorList>
    </citation>
    <scope>NUCLEOTIDE SEQUENCE [LARGE SCALE GENOMIC DNA]</scope>
    <source>
        <strain evidence="12">JCM 16914</strain>
    </source>
</reference>
<dbReference type="NCBIfam" id="TIGR01766">
    <property type="entry name" value="IS200/IS605 family accessory protein TnpB-like domain"/>
    <property type="match status" value="1"/>
</dbReference>
<evidence type="ECO:0000256" key="4">
    <source>
        <dbReference type="ARBA" id="ARBA00022723"/>
    </source>
</evidence>
<evidence type="ECO:0000313" key="12">
    <source>
        <dbReference type="Proteomes" id="UP001500133"/>
    </source>
</evidence>
<evidence type="ECO:0000256" key="2">
    <source>
        <dbReference type="ARBA" id="ARBA00011044"/>
    </source>
</evidence>
<dbReference type="InterPro" id="IPR051399">
    <property type="entry name" value="RNA-guided_DNA_endo/Transpos"/>
</dbReference>
<comment type="caution">
    <text evidence="11">The sequence shown here is derived from an EMBL/GenBank/DDBJ whole genome shotgun (WGS) entry which is preliminary data.</text>
</comment>
<keyword evidence="11" id="KW-0540">Nuclease</keyword>
<evidence type="ECO:0000313" key="11">
    <source>
        <dbReference type="EMBL" id="GAA3897431.1"/>
    </source>
</evidence>
<dbReference type="GO" id="GO:0004519">
    <property type="term" value="F:endonuclease activity"/>
    <property type="evidence" value="ECO:0007669"/>
    <property type="project" value="UniProtKB-KW"/>
</dbReference>
<evidence type="ECO:0000259" key="10">
    <source>
        <dbReference type="Pfam" id="PF12323"/>
    </source>
</evidence>
<gene>
    <name evidence="11" type="ORF">GCM10022228_05150</name>
</gene>
<dbReference type="EMBL" id="BAAAZT010000022">
    <property type="protein sequence ID" value="GAA3897431.1"/>
    <property type="molecule type" value="Genomic_DNA"/>
</dbReference>
<feature type="domain" description="Cas12f1-like TNB" evidence="9">
    <location>
        <begin position="270"/>
        <end position="337"/>
    </location>
</feature>
<keyword evidence="3" id="KW-0815">Transposition</keyword>
<keyword evidence="12" id="KW-1185">Reference proteome</keyword>
<keyword evidence="5" id="KW-0862">Zinc</keyword>
<proteinExistence type="inferred from homology"/>
<dbReference type="Pfam" id="PF07282">
    <property type="entry name" value="Cas12f1-like_TNB"/>
    <property type="match status" value="1"/>
</dbReference>
<keyword evidence="4" id="KW-0479">Metal-binding</keyword>
<name>A0ABP7LB05_9GAMM</name>